<feature type="region of interest" description="Disordered" evidence="1">
    <location>
        <begin position="1"/>
        <end position="52"/>
    </location>
</feature>
<sequence length="142" mass="16120">MPKSRKHNKKANELHHVSPSGFRHGGERTVEKPEEPEPLDPDVGPVAMLDVKTPPTVHWKGQPLPLTEDMPGFGFLHPHEIQVSSSLRLVPAQYIRCKRIIIMASREYDTVLSGKPFGKSDAQKLCRIDVNKTSRLWEFFSK</sequence>
<dbReference type="InterPro" id="IPR036388">
    <property type="entry name" value="WH-like_DNA-bd_sf"/>
</dbReference>
<dbReference type="PANTHER" id="PTHR12374">
    <property type="entry name" value="TRANSCRIPTIONAL ADAPTOR 2 ADA2 -RELATED"/>
    <property type="match status" value="1"/>
</dbReference>
<dbReference type="PANTHER" id="PTHR12374:SF21">
    <property type="entry name" value="SWIRM DOMAIN-CONTAINING PROTEIN FUN19-RELATED"/>
    <property type="match status" value="1"/>
</dbReference>
<accession>A0A9P6SQV1</accession>
<comment type="caution">
    <text evidence="3">The sequence shown here is derived from an EMBL/GenBank/DDBJ whole genome shotgun (WGS) entry which is preliminary data.</text>
</comment>
<dbReference type="GO" id="GO:0003682">
    <property type="term" value="F:chromatin binding"/>
    <property type="evidence" value="ECO:0007669"/>
    <property type="project" value="TreeGrafter"/>
</dbReference>
<protein>
    <recommendedName>
        <fullName evidence="2">SWIRM domain-containing protein</fullName>
    </recommendedName>
</protein>
<dbReference type="AlphaFoldDB" id="A0A9P6SQV1"/>
<proteinExistence type="predicted"/>
<reference evidence="3" key="1">
    <citation type="journal article" date="2020" name="Fungal Divers.">
        <title>Resolving the Mortierellaceae phylogeny through synthesis of multi-gene phylogenetics and phylogenomics.</title>
        <authorList>
            <person name="Vandepol N."/>
            <person name="Liber J."/>
            <person name="Desiro A."/>
            <person name="Na H."/>
            <person name="Kennedy M."/>
            <person name="Barry K."/>
            <person name="Grigoriev I.V."/>
            <person name="Miller A.N."/>
            <person name="O'Donnell K."/>
            <person name="Stajich J.E."/>
            <person name="Bonito G."/>
        </authorList>
    </citation>
    <scope>NUCLEOTIDE SEQUENCE</scope>
    <source>
        <strain evidence="3">MES-2147</strain>
    </source>
</reference>
<feature type="domain" description="SWIRM" evidence="2">
    <location>
        <begin position="76"/>
        <end position="141"/>
    </location>
</feature>
<evidence type="ECO:0000256" key="1">
    <source>
        <dbReference type="SAM" id="MobiDB-lite"/>
    </source>
</evidence>
<dbReference type="FunFam" id="1.10.10.10:FF:000087">
    <property type="entry name" value="Transcriptional adapter 2"/>
    <property type="match status" value="1"/>
</dbReference>
<name>A0A9P6SQV1_9FUNG</name>
<dbReference type="InterPro" id="IPR009057">
    <property type="entry name" value="Homeodomain-like_sf"/>
</dbReference>
<dbReference type="Proteomes" id="UP000749646">
    <property type="component" value="Unassembled WGS sequence"/>
</dbReference>
<keyword evidence="4" id="KW-1185">Reference proteome</keyword>
<dbReference type="GO" id="GO:0006357">
    <property type="term" value="P:regulation of transcription by RNA polymerase II"/>
    <property type="evidence" value="ECO:0007669"/>
    <property type="project" value="TreeGrafter"/>
</dbReference>
<dbReference type="Gene3D" id="1.10.10.10">
    <property type="entry name" value="Winged helix-like DNA-binding domain superfamily/Winged helix DNA-binding domain"/>
    <property type="match status" value="1"/>
</dbReference>
<dbReference type="SUPFAM" id="SSF46689">
    <property type="entry name" value="Homeodomain-like"/>
    <property type="match status" value="1"/>
</dbReference>
<dbReference type="GO" id="GO:0070210">
    <property type="term" value="C:Rpd3L-Expanded complex"/>
    <property type="evidence" value="ECO:0007669"/>
    <property type="project" value="TreeGrafter"/>
</dbReference>
<organism evidence="3 4">
    <name type="scientific">Modicella reniformis</name>
    <dbReference type="NCBI Taxonomy" id="1440133"/>
    <lineage>
        <taxon>Eukaryota</taxon>
        <taxon>Fungi</taxon>
        <taxon>Fungi incertae sedis</taxon>
        <taxon>Mucoromycota</taxon>
        <taxon>Mortierellomycotina</taxon>
        <taxon>Mortierellomycetes</taxon>
        <taxon>Mortierellales</taxon>
        <taxon>Mortierellaceae</taxon>
        <taxon>Modicella</taxon>
    </lineage>
</organism>
<dbReference type="Pfam" id="PF04433">
    <property type="entry name" value="SWIRM"/>
    <property type="match status" value="1"/>
</dbReference>
<evidence type="ECO:0000313" key="4">
    <source>
        <dbReference type="Proteomes" id="UP000749646"/>
    </source>
</evidence>
<gene>
    <name evidence="3" type="ORF">BGZ65_012228</name>
</gene>
<dbReference type="OrthoDB" id="5598695at2759"/>
<dbReference type="GO" id="GO:0003713">
    <property type="term" value="F:transcription coactivator activity"/>
    <property type="evidence" value="ECO:0007669"/>
    <property type="project" value="TreeGrafter"/>
</dbReference>
<feature type="non-terminal residue" evidence="3">
    <location>
        <position position="142"/>
    </location>
</feature>
<feature type="compositionally biased region" description="Basic and acidic residues" evidence="1">
    <location>
        <begin position="24"/>
        <end position="35"/>
    </location>
</feature>
<dbReference type="GO" id="GO:0006338">
    <property type="term" value="P:chromatin remodeling"/>
    <property type="evidence" value="ECO:0007669"/>
    <property type="project" value="TreeGrafter"/>
</dbReference>
<evidence type="ECO:0000259" key="2">
    <source>
        <dbReference type="Pfam" id="PF04433"/>
    </source>
</evidence>
<dbReference type="EMBL" id="JAAAHW010002195">
    <property type="protein sequence ID" value="KAF9992445.1"/>
    <property type="molecule type" value="Genomic_DNA"/>
</dbReference>
<dbReference type="InterPro" id="IPR007526">
    <property type="entry name" value="SWIRM"/>
</dbReference>
<evidence type="ECO:0000313" key="3">
    <source>
        <dbReference type="EMBL" id="KAF9992445.1"/>
    </source>
</evidence>